<feature type="non-terminal residue" evidence="1">
    <location>
        <position position="70"/>
    </location>
</feature>
<organism evidence="1 2">
    <name type="scientific">Pristionchus entomophagus</name>
    <dbReference type="NCBI Taxonomy" id="358040"/>
    <lineage>
        <taxon>Eukaryota</taxon>
        <taxon>Metazoa</taxon>
        <taxon>Ecdysozoa</taxon>
        <taxon>Nematoda</taxon>
        <taxon>Chromadorea</taxon>
        <taxon>Rhabditida</taxon>
        <taxon>Rhabditina</taxon>
        <taxon>Diplogasteromorpha</taxon>
        <taxon>Diplogasteroidea</taxon>
        <taxon>Neodiplogasteridae</taxon>
        <taxon>Pristionchus</taxon>
    </lineage>
</organism>
<proteinExistence type="predicted"/>
<evidence type="ECO:0000313" key="2">
    <source>
        <dbReference type="Proteomes" id="UP001432027"/>
    </source>
</evidence>
<comment type="caution">
    <text evidence="1">The sequence shown here is derived from an EMBL/GenBank/DDBJ whole genome shotgun (WGS) entry which is preliminary data.</text>
</comment>
<feature type="non-terminal residue" evidence="1">
    <location>
        <position position="1"/>
    </location>
</feature>
<keyword evidence="2" id="KW-1185">Reference proteome</keyword>
<dbReference type="AlphaFoldDB" id="A0AAV5TWG7"/>
<sequence>DVIGFPANEVQLLPSHNDRVKLRNVQTSAFLASLTIAAHSGSLSTHFVSSILSEMNFSERRVQRTHLSNL</sequence>
<evidence type="ECO:0000313" key="1">
    <source>
        <dbReference type="EMBL" id="GMS98542.1"/>
    </source>
</evidence>
<dbReference type="Proteomes" id="UP001432027">
    <property type="component" value="Unassembled WGS sequence"/>
</dbReference>
<name>A0AAV5TWG7_9BILA</name>
<gene>
    <name evidence="1" type="ORF">PENTCL1PPCAC_20717</name>
</gene>
<protein>
    <submittedName>
        <fullName evidence="1">Uncharacterized protein</fullName>
    </submittedName>
</protein>
<accession>A0AAV5TWG7</accession>
<reference evidence="1" key="1">
    <citation type="submission" date="2023-10" db="EMBL/GenBank/DDBJ databases">
        <title>Genome assembly of Pristionchus species.</title>
        <authorList>
            <person name="Yoshida K."/>
            <person name="Sommer R.J."/>
        </authorList>
    </citation>
    <scope>NUCLEOTIDE SEQUENCE</scope>
    <source>
        <strain evidence="1">RS0144</strain>
    </source>
</reference>
<dbReference type="EMBL" id="BTSX01000005">
    <property type="protein sequence ID" value="GMS98542.1"/>
    <property type="molecule type" value="Genomic_DNA"/>
</dbReference>